<name>W9RKA9_9ROSA</name>
<dbReference type="EMBL" id="KE344767">
    <property type="protein sequence ID" value="EXB78100.1"/>
    <property type="molecule type" value="Genomic_DNA"/>
</dbReference>
<evidence type="ECO:0000256" key="2">
    <source>
        <dbReference type="ARBA" id="ARBA00023015"/>
    </source>
</evidence>
<dbReference type="STRING" id="981085.W9RKA9"/>
<dbReference type="AlphaFoldDB" id="W9RKA9"/>
<dbReference type="SUPFAM" id="SSF47459">
    <property type="entry name" value="HLH, helix-loop-helix DNA-binding domain"/>
    <property type="match status" value="1"/>
</dbReference>
<keyword evidence="4" id="KW-0804">Transcription</keyword>
<reference evidence="8" key="1">
    <citation type="submission" date="2013-01" db="EMBL/GenBank/DDBJ databases">
        <title>Draft Genome Sequence of a Mulberry Tree, Morus notabilis C.K. Schneid.</title>
        <authorList>
            <person name="He N."/>
            <person name="Zhao S."/>
        </authorList>
    </citation>
    <scope>NUCLEOTIDE SEQUENCE</scope>
</reference>
<keyword evidence="3" id="KW-0238">DNA-binding</keyword>
<keyword evidence="5" id="KW-0539">Nucleus</keyword>
<dbReference type="GO" id="GO:0003677">
    <property type="term" value="F:DNA binding"/>
    <property type="evidence" value="ECO:0007669"/>
    <property type="project" value="UniProtKB-KW"/>
</dbReference>
<keyword evidence="8" id="KW-1185">Reference proteome</keyword>
<sequence length="230" mass="25508">MGSFCWSSGVYNSGFQRTNDGVLVNSGMRYGPASALALASSSSLVLDSVRGELVEAPVKLERKMVSAEKSVEALKNHSEAEKRRRARINAHFDTLRGLIPGAKKMDKASLLAEVISHLKDLKRKAAEASEDSDCVIPKDIDEVKVEPDHKQALDALHLITKRAEIATLGCRMKNVFVMTTSKEENDEVCRFYARSVCQALRAVLEKFSASEEFLKSPHSNKRRRVSVFNP</sequence>
<comment type="subcellular location">
    <subcellularLocation>
        <location evidence="1">Nucleus</location>
    </subcellularLocation>
</comment>
<dbReference type="PROSITE" id="PS50888">
    <property type="entry name" value="BHLH"/>
    <property type="match status" value="1"/>
</dbReference>
<dbReference type="GO" id="GO:0003700">
    <property type="term" value="F:DNA-binding transcription factor activity"/>
    <property type="evidence" value="ECO:0007669"/>
    <property type="project" value="InterPro"/>
</dbReference>
<dbReference type="InterPro" id="IPR011598">
    <property type="entry name" value="bHLH_dom"/>
</dbReference>
<evidence type="ECO:0000313" key="8">
    <source>
        <dbReference type="Proteomes" id="UP000030645"/>
    </source>
</evidence>
<dbReference type="InterPro" id="IPR045847">
    <property type="entry name" value="AIG1-like"/>
</dbReference>
<dbReference type="PANTHER" id="PTHR45844">
    <property type="entry name" value="TRANSCRIPTION FACTOR BHLH30"/>
    <property type="match status" value="1"/>
</dbReference>
<feature type="domain" description="BHLH" evidence="6">
    <location>
        <begin position="72"/>
        <end position="121"/>
    </location>
</feature>
<dbReference type="CDD" id="cd11455">
    <property type="entry name" value="bHLH_AtAIG1_like"/>
    <property type="match status" value="1"/>
</dbReference>
<dbReference type="PANTHER" id="PTHR45844:SF3">
    <property type="entry name" value="BHLH DOMAIN-CONTAINING PROTEIN"/>
    <property type="match status" value="1"/>
</dbReference>
<proteinExistence type="predicted"/>
<evidence type="ECO:0000256" key="5">
    <source>
        <dbReference type="ARBA" id="ARBA00023242"/>
    </source>
</evidence>
<dbReference type="Pfam" id="PF00010">
    <property type="entry name" value="HLH"/>
    <property type="match status" value="1"/>
</dbReference>
<evidence type="ECO:0000256" key="3">
    <source>
        <dbReference type="ARBA" id="ARBA00023125"/>
    </source>
</evidence>
<evidence type="ECO:0000259" key="6">
    <source>
        <dbReference type="PROSITE" id="PS50888"/>
    </source>
</evidence>
<dbReference type="Proteomes" id="UP000030645">
    <property type="component" value="Unassembled WGS sequence"/>
</dbReference>
<evidence type="ECO:0000256" key="4">
    <source>
        <dbReference type="ARBA" id="ARBA00023163"/>
    </source>
</evidence>
<dbReference type="SMART" id="SM00353">
    <property type="entry name" value="HLH"/>
    <property type="match status" value="1"/>
</dbReference>
<dbReference type="GO" id="GO:0046983">
    <property type="term" value="F:protein dimerization activity"/>
    <property type="evidence" value="ECO:0007669"/>
    <property type="project" value="InterPro"/>
</dbReference>
<accession>W9RKA9</accession>
<dbReference type="Gene3D" id="4.10.280.10">
    <property type="entry name" value="Helix-loop-helix DNA-binding domain"/>
    <property type="match status" value="1"/>
</dbReference>
<organism evidence="7 8">
    <name type="scientific">Morus notabilis</name>
    <dbReference type="NCBI Taxonomy" id="981085"/>
    <lineage>
        <taxon>Eukaryota</taxon>
        <taxon>Viridiplantae</taxon>
        <taxon>Streptophyta</taxon>
        <taxon>Embryophyta</taxon>
        <taxon>Tracheophyta</taxon>
        <taxon>Spermatophyta</taxon>
        <taxon>Magnoliopsida</taxon>
        <taxon>eudicotyledons</taxon>
        <taxon>Gunneridae</taxon>
        <taxon>Pentapetalae</taxon>
        <taxon>rosids</taxon>
        <taxon>fabids</taxon>
        <taxon>Rosales</taxon>
        <taxon>Moraceae</taxon>
        <taxon>Moreae</taxon>
        <taxon>Morus</taxon>
    </lineage>
</organism>
<evidence type="ECO:0000313" key="7">
    <source>
        <dbReference type="EMBL" id="EXB78100.1"/>
    </source>
</evidence>
<evidence type="ECO:0000256" key="1">
    <source>
        <dbReference type="ARBA" id="ARBA00004123"/>
    </source>
</evidence>
<protein>
    <recommendedName>
        <fullName evidence="6">BHLH domain-containing protein</fullName>
    </recommendedName>
</protein>
<keyword evidence="2" id="KW-0805">Transcription regulation</keyword>
<dbReference type="InterPro" id="IPR036638">
    <property type="entry name" value="HLH_DNA-bd_sf"/>
</dbReference>
<gene>
    <name evidence="7" type="ORF">L484_004801</name>
</gene>
<dbReference type="GO" id="GO:0005634">
    <property type="term" value="C:nucleus"/>
    <property type="evidence" value="ECO:0007669"/>
    <property type="project" value="UniProtKB-SubCell"/>
</dbReference>
<dbReference type="eggNOG" id="KOG3561">
    <property type="taxonomic scope" value="Eukaryota"/>
</dbReference>